<dbReference type="Pfam" id="PF22693">
    <property type="entry name" value="MACPF_1"/>
    <property type="match status" value="1"/>
</dbReference>
<protein>
    <submittedName>
        <fullName evidence="3">4263_t:CDS:1</fullName>
    </submittedName>
</protein>
<name>A0A9N9CDK3_FUNMO</name>
<evidence type="ECO:0000259" key="1">
    <source>
        <dbReference type="Pfam" id="PF22693"/>
    </source>
</evidence>
<dbReference type="Proteomes" id="UP000789375">
    <property type="component" value="Unassembled WGS sequence"/>
</dbReference>
<feature type="domain" description="MACPF-like" evidence="1">
    <location>
        <begin position="233"/>
        <end position="305"/>
    </location>
</feature>
<evidence type="ECO:0000313" key="3">
    <source>
        <dbReference type="EMBL" id="CAG8597525.1"/>
    </source>
</evidence>
<dbReference type="AlphaFoldDB" id="A0A9N9CDK3"/>
<organism evidence="3 4">
    <name type="scientific">Funneliformis mosseae</name>
    <name type="common">Endomycorrhizal fungus</name>
    <name type="synonym">Glomus mosseae</name>
    <dbReference type="NCBI Taxonomy" id="27381"/>
    <lineage>
        <taxon>Eukaryota</taxon>
        <taxon>Fungi</taxon>
        <taxon>Fungi incertae sedis</taxon>
        <taxon>Mucoromycota</taxon>
        <taxon>Glomeromycotina</taxon>
        <taxon>Glomeromycetes</taxon>
        <taxon>Glomerales</taxon>
        <taxon>Glomeraceae</taxon>
        <taxon>Funneliformis</taxon>
    </lineage>
</organism>
<dbReference type="InterPro" id="IPR054586">
    <property type="entry name" value="MACPF_1_fungal"/>
</dbReference>
<dbReference type="InterPro" id="IPR055854">
    <property type="entry name" value="DUF7431"/>
</dbReference>
<comment type="caution">
    <text evidence="3">The sequence shown here is derived from an EMBL/GenBank/DDBJ whole genome shotgun (WGS) entry which is preliminary data.</text>
</comment>
<gene>
    <name evidence="3" type="ORF">FMOSSE_LOCUS8770</name>
</gene>
<dbReference type="Pfam" id="PF24209">
    <property type="entry name" value="DUF7431"/>
    <property type="match status" value="1"/>
</dbReference>
<evidence type="ECO:0000313" key="4">
    <source>
        <dbReference type="Proteomes" id="UP000789375"/>
    </source>
</evidence>
<proteinExistence type="predicted"/>
<keyword evidence="4" id="KW-1185">Reference proteome</keyword>
<feature type="domain" description="DUF7431" evidence="2">
    <location>
        <begin position="313"/>
        <end position="587"/>
    </location>
</feature>
<accession>A0A9N9CDK3</accession>
<reference evidence="3" key="1">
    <citation type="submission" date="2021-06" db="EMBL/GenBank/DDBJ databases">
        <authorList>
            <person name="Kallberg Y."/>
            <person name="Tangrot J."/>
            <person name="Rosling A."/>
        </authorList>
    </citation>
    <scope>NUCLEOTIDE SEQUENCE</scope>
    <source>
        <strain evidence="3">87-6 pot B 2015</strain>
    </source>
</reference>
<evidence type="ECO:0000259" key="2">
    <source>
        <dbReference type="Pfam" id="PF24209"/>
    </source>
</evidence>
<dbReference type="EMBL" id="CAJVPP010002365">
    <property type="protein sequence ID" value="CAG8597525.1"/>
    <property type="molecule type" value="Genomic_DNA"/>
</dbReference>
<sequence>MHNTFSFSHFKASQFVEIRREEEENIKLSEIIKVVKNSDSQDNYLYLIKSSTYDWKFLNRLRKLEFGRTMTFDGNKKADERAFIMKDCEMTTIGAVGCVEGKIEFNSVEDRVMKTNLFFSCDIYLQNFVKFGILGEKSKDEKAKFEEKISYNFTEFGKVSLEFGNYLEPTSEFIKEVENAINLKDPKKFKKITEKFGQYIPTKVILGGRAYYRELEMLEEYSKENGYVSTINTSGIASKSSNGKSNSYKTRCSKLIGGAQPASLKKFDEYAWIQSLKDYRNWDCIEFQKPIGIFQLLPDHLRKQVISSLGKRILYSNIKPYEYSLAAYRRWPQVINLDIPSHISEIIQIKDNDCSIFATVIDTEKPPIISFKGTNCFSCQVLCMPDADPKLIIHCIQKEIGVRDCKLKIGWMVIGYYKDLNFITDFDVQLKITKIDFNATSNSQSMFDKEYLDFEHNSLINKIPCIGIPVLEKLDSSNMSLVIGHHFFDDQEKNRIGSYTFSYCLEKNHYVNLPKFKFYTLSIKNYHPNTYGTLYFNQNSYIELNNLLKPKYISLYSTNEKNCGPIFLRQKFNLIKMKNIDCKHKSNDCLICTLKISKKQIECNFFDPHKSDEVKN</sequence>